<dbReference type="EMBL" id="JTDY01009752">
    <property type="protein sequence ID" value="KOB62800.1"/>
    <property type="molecule type" value="Genomic_DNA"/>
</dbReference>
<feature type="domain" description="PHD-type" evidence="5">
    <location>
        <begin position="50"/>
        <end position="100"/>
    </location>
</feature>
<organism evidence="6 7">
    <name type="scientific">Operophtera brumata</name>
    <name type="common">Winter moth</name>
    <name type="synonym">Phalaena brumata</name>
    <dbReference type="NCBI Taxonomy" id="104452"/>
    <lineage>
        <taxon>Eukaryota</taxon>
        <taxon>Metazoa</taxon>
        <taxon>Ecdysozoa</taxon>
        <taxon>Arthropoda</taxon>
        <taxon>Hexapoda</taxon>
        <taxon>Insecta</taxon>
        <taxon>Pterygota</taxon>
        <taxon>Neoptera</taxon>
        <taxon>Endopterygota</taxon>
        <taxon>Lepidoptera</taxon>
        <taxon>Glossata</taxon>
        <taxon>Ditrysia</taxon>
        <taxon>Geometroidea</taxon>
        <taxon>Geometridae</taxon>
        <taxon>Larentiinae</taxon>
        <taxon>Operophtera</taxon>
    </lineage>
</organism>
<evidence type="ECO:0000313" key="6">
    <source>
        <dbReference type="EMBL" id="KOB62800.1"/>
    </source>
</evidence>
<protein>
    <recommendedName>
        <fullName evidence="5">PHD-type domain-containing protein</fullName>
    </recommendedName>
</protein>
<dbReference type="InterPro" id="IPR019787">
    <property type="entry name" value="Znf_PHD-finger"/>
</dbReference>
<reference evidence="6 7" key="1">
    <citation type="journal article" date="2015" name="Genome Biol. Evol.">
        <title>The genome of winter moth (Operophtera brumata) provides a genomic perspective on sexual dimorphism and phenology.</title>
        <authorList>
            <person name="Derks M.F."/>
            <person name="Smit S."/>
            <person name="Salis L."/>
            <person name="Schijlen E."/>
            <person name="Bossers A."/>
            <person name="Mateman C."/>
            <person name="Pijl A.S."/>
            <person name="de Ridder D."/>
            <person name="Groenen M.A."/>
            <person name="Visser M.E."/>
            <person name="Megens H.J."/>
        </authorList>
    </citation>
    <scope>NUCLEOTIDE SEQUENCE [LARGE SCALE GENOMIC DNA]</scope>
    <source>
        <strain evidence="6">WM2013NL</strain>
        <tissue evidence="6">Head and thorax</tissue>
    </source>
</reference>
<sequence>MAVSRYSNHIRQLAAQTNRLGGQLLVRMRPNGVCPDGFSSTYALRINLLAMDCAFCNRTMEGCASIKCSLCSSHFHLECVSSETLAPNTNDWRCCRCRCLHVADANKQALETAIHA</sequence>
<keyword evidence="3" id="KW-0862">Zinc</keyword>
<gene>
    <name evidence="6" type="ORF">OBRU01_21720</name>
</gene>
<accession>A0A0L7KIA2</accession>
<dbReference type="SUPFAM" id="SSF57903">
    <property type="entry name" value="FYVE/PHD zinc finger"/>
    <property type="match status" value="1"/>
</dbReference>
<keyword evidence="2 4" id="KW-0863">Zinc-finger</keyword>
<dbReference type="InterPro" id="IPR013083">
    <property type="entry name" value="Znf_RING/FYVE/PHD"/>
</dbReference>
<dbReference type="Proteomes" id="UP000037510">
    <property type="component" value="Unassembled WGS sequence"/>
</dbReference>
<dbReference type="GO" id="GO:0008270">
    <property type="term" value="F:zinc ion binding"/>
    <property type="evidence" value="ECO:0007669"/>
    <property type="project" value="UniProtKB-KW"/>
</dbReference>
<keyword evidence="1" id="KW-0479">Metal-binding</keyword>
<dbReference type="PROSITE" id="PS01359">
    <property type="entry name" value="ZF_PHD_1"/>
    <property type="match status" value="1"/>
</dbReference>
<evidence type="ECO:0000256" key="2">
    <source>
        <dbReference type="ARBA" id="ARBA00022771"/>
    </source>
</evidence>
<name>A0A0L7KIA2_OPEBR</name>
<evidence type="ECO:0000256" key="3">
    <source>
        <dbReference type="ARBA" id="ARBA00022833"/>
    </source>
</evidence>
<proteinExistence type="predicted"/>
<evidence type="ECO:0000259" key="5">
    <source>
        <dbReference type="PROSITE" id="PS50016"/>
    </source>
</evidence>
<dbReference type="PROSITE" id="PS50016">
    <property type="entry name" value="ZF_PHD_2"/>
    <property type="match status" value="1"/>
</dbReference>
<dbReference type="InterPro" id="IPR011011">
    <property type="entry name" value="Znf_FYVE_PHD"/>
</dbReference>
<dbReference type="AlphaFoldDB" id="A0A0L7KIA2"/>
<evidence type="ECO:0000256" key="1">
    <source>
        <dbReference type="ARBA" id="ARBA00022723"/>
    </source>
</evidence>
<evidence type="ECO:0000256" key="4">
    <source>
        <dbReference type="PROSITE-ProRule" id="PRU00146"/>
    </source>
</evidence>
<comment type="caution">
    <text evidence="6">The sequence shown here is derived from an EMBL/GenBank/DDBJ whole genome shotgun (WGS) entry which is preliminary data.</text>
</comment>
<keyword evidence="7" id="KW-1185">Reference proteome</keyword>
<dbReference type="InterPro" id="IPR019786">
    <property type="entry name" value="Zinc_finger_PHD-type_CS"/>
</dbReference>
<dbReference type="Gene3D" id="3.30.40.10">
    <property type="entry name" value="Zinc/RING finger domain, C3HC4 (zinc finger)"/>
    <property type="match status" value="1"/>
</dbReference>
<evidence type="ECO:0000313" key="7">
    <source>
        <dbReference type="Proteomes" id="UP000037510"/>
    </source>
</evidence>